<dbReference type="Pfam" id="PF17479">
    <property type="entry name" value="DUF3048_C"/>
    <property type="match status" value="1"/>
</dbReference>
<dbReference type="InterPro" id="IPR035328">
    <property type="entry name" value="DUF3048_C"/>
</dbReference>
<name>A0ABY8IYS8_9BACI</name>
<evidence type="ECO:0000259" key="4">
    <source>
        <dbReference type="Pfam" id="PF17479"/>
    </source>
</evidence>
<feature type="compositionally biased region" description="Basic and acidic residues" evidence="1">
    <location>
        <begin position="26"/>
        <end position="39"/>
    </location>
</feature>
<protein>
    <submittedName>
        <fullName evidence="5">DUF3048 domain-containing protein</fullName>
    </submittedName>
</protein>
<feature type="chain" id="PRO_5047391578" evidence="2">
    <location>
        <begin position="25"/>
        <end position="345"/>
    </location>
</feature>
<dbReference type="Gene3D" id="3.50.90.10">
    <property type="entry name" value="YerB-like"/>
    <property type="match status" value="1"/>
</dbReference>
<keyword evidence="6" id="KW-1185">Reference proteome</keyword>
<dbReference type="InterPro" id="IPR023158">
    <property type="entry name" value="YerB-like_sf"/>
</dbReference>
<evidence type="ECO:0000256" key="1">
    <source>
        <dbReference type="SAM" id="MobiDB-lite"/>
    </source>
</evidence>
<feature type="domain" description="DUF3048" evidence="4">
    <location>
        <begin position="224"/>
        <end position="332"/>
    </location>
</feature>
<proteinExistence type="predicted"/>
<organism evidence="5 6">
    <name type="scientific">Halobacillus naozhouensis</name>
    <dbReference type="NCBI Taxonomy" id="554880"/>
    <lineage>
        <taxon>Bacteria</taxon>
        <taxon>Bacillati</taxon>
        <taxon>Bacillota</taxon>
        <taxon>Bacilli</taxon>
        <taxon>Bacillales</taxon>
        <taxon>Bacillaceae</taxon>
        <taxon>Halobacillus</taxon>
    </lineage>
</organism>
<dbReference type="InterPro" id="IPR021416">
    <property type="entry name" value="DUF3048_N"/>
</dbReference>
<feature type="signal peptide" evidence="2">
    <location>
        <begin position="1"/>
        <end position="24"/>
    </location>
</feature>
<evidence type="ECO:0000313" key="5">
    <source>
        <dbReference type="EMBL" id="WFT75389.1"/>
    </source>
</evidence>
<keyword evidence="2" id="KW-0732">Signal</keyword>
<dbReference type="RefSeq" id="WP_283077354.1">
    <property type="nucleotide sequence ID" value="NZ_CP121671.1"/>
</dbReference>
<dbReference type="Pfam" id="PF11258">
    <property type="entry name" value="DUF3048"/>
    <property type="match status" value="1"/>
</dbReference>
<gene>
    <name evidence="5" type="ORF">P9989_03045</name>
</gene>
<dbReference type="SUPFAM" id="SSF159774">
    <property type="entry name" value="YerB-like"/>
    <property type="match status" value="1"/>
</dbReference>
<dbReference type="EMBL" id="CP121671">
    <property type="protein sequence ID" value="WFT75389.1"/>
    <property type="molecule type" value="Genomic_DNA"/>
</dbReference>
<reference evidence="5 6" key="1">
    <citation type="submission" date="2023-04" db="EMBL/GenBank/DDBJ databases">
        <title>Genome sequence of Halobacillus naozhouensis KACC 21980.</title>
        <authorList>
            <person name="Kim S."/>
            <person name="Heo J."/>
            <person name="Kwon S.-W."/>
        </authorList>
    </citation>
    <scope>NUCLEOTIDE SEQUENCE [LARGE SCALE GENOMIC DNA]</scope>
    <source>
        <strain evidence="5 6">KCTC 13234</strain>
    </source>
</reference>
<sequence>MKNIVWFMAAAVFMLLLTACANPAEDENKQENQDKKENSVEETEQPKGTSNENIYPLTGEPANDSVDHRVLSVMVNNHTNARPQTGLSRADIVYEVLAEGQITRLLALFHSDVPDVIGPVRSARPYYFKLASGYDALYVYHGAATFINEMVHASGIDFANGSLYDNDGKLFKRSTDRRAPHNSYLLTSGVADLLAKKGYESTKEVEPLPFADKPSSEGQSAQQVQVVYDEQETVTYTYDSASKQYKRSSDGEPTVEKETGERITVDNIFIVKTEHQVVDNAGRREIDLSSGGEGYLVQRGQIIEVEWKNHNGRILPFKDGEPVSFVPGQTWVNIVPDRSGIVTAE</sequence>
<evidence type="ECO:0000313" key="6">
    <source>
        <dbReference type="Proteomes" id="UP001221597"/>
    </source>
</evidence>
<dbReference type="PROSITE" id="PS51257">
    <property type="entry name" value="PROKAR_LIPOPROTEIN"/>
    <property type="match status" value="1"/>
</dbReference>
<feature type="domain" description="DUF3048" evidence="3">
    <location>
        <begin position="57"/>
        <end position="199"/>
    </location>
</feature>
<evidence type="ECO:0000259" key="3">
    <source>
        <dbReference type="Pfam" id="PF11258"/>
    </source>
</evidence>
<accession>A0ABY8IYS8</accession>
<feature type="region of interest" description="Disordered" evidence="1">
    <location>
        <begin position="26"/>
        <end position="63"/>
    </location>
</feature>
<dbReference type="Proteomes" id="UP001221597">
    <property type="component" value="Chromosome"/>
</dbReference>
<evidence type="ECO:0000256" key="2">
    <source>
        <dbReference type="SAM" id="SignalP"/>
    </source>
</evidence>